<dbReference type="NCBIfam" id="TIGR00247">
    <property type="entry name" value="endolytic transglycosylase MltG"/>
    <property type="match status" value="1"/>
</dbReference>
<keyword evidence="3 7" id="KW-1133">Transmembrane helix</keyword>
<dbReference type="GO" id="GO:0071555">
    <property type="term" value="P:cell wall organization"/>
    <property type="evidence" value="ECO:0007669"/>
    <property type="project" value="UniProtKB-KW"/>
</dbReference>
<organism evidence="8 9">
    <name type="scientific">Acidiluteibacter ferrifornacis</name>
    <dbReference type="NCBI Taxonomy" id="2692424"/>
    <lineage>
        <taxon>Bacteria</taxon>
        <taxon>Pseudomonadati</taxon>
        <taxon>Bacteroidota</taxon>
        <taxon>Flavobacteriia</taxon>
        <taxon>Flavobacteriales</taxon>
        <taxon>Cryomorphaceae</taxon>
        <taxon>Acidiluteibacter</taxon>
    </lineage>
</organism>
<comment type="caution">
    <text evidence="8">The sequence shown here is derived from an EMBL/GenBank/DDBJ whole genome shotgun (WGS) entry which is preliminary data.</text>
</comment>
<comment type="catalytic activity">
    <reaction evidence="7">
        <text>a peptidoglycan chain = a peptidoglycan chain with N-acetyl-1,6-anhydromuramyl-[peptide] at the reducing end + a peptidoglycan chain with N-acetylglucosamine at the non-reducing end.</text>
        <dbReference type="EC" id="4.2.2.29"/>
    </reaction>
</comment>
<evidence type="ECO:0000256" key="1">
    <source>
        <dbReference type="ARBA" id="ARBA00022475"/>
    </source>
</evidence>
<evidence type="ECO:0000256" key="5">
    <source>
        <dbReference type="ARBA" id="ARBA00023239"/>
    </source>
</evidence>
<dbReference type="GO" id="GO:0008932">
    <property type="term" value="F:lytic endotransglycosylase activity"/>
    <property type="evidence" value="ECO:0007669"/>
    <property type="project" value="UniProtKB-UniRule"/>
</dbReference>
<dbReference type="HAMAP" id="MF_02065">
    <property type="entry name" value="MltG"/>
    <property type="match status" value="1"/>
</dbReference>
<keyword evidence="2 7" id="KW-0812">Transmembrane</keyword>
<dbReference type="EC" id="4.2.2.29" evidence="7"/>
<keyword evidence="6 7" id="KW-0961">Cell wall biogenesis/degradation</keyword>
<dbReference type="GO" id="GO:0005886">
    <property type="term" value="C:plasma membrane"/>
    <property type="evidence" value="ECO:0007669"/>
    <property type="project" value="UniProtKB-SubCell"/>
</dbReference>
<dbReference type="Gene3D" id="3.30.1490.480">
    <property type="entry name" value="Endolytic murein transglycosylase"/>
    <property type="match status" value="1"/>
</dbReference>
<protein>
    <recommendedName>
        <fullName evidence="7">Endolytic murein transglycosylase</fullName>
        <ecNumber evidence="7">4.2.2.29</ecNumber>
    </recommendedName>
    <alternativeName>
        <fullName evidence="7">Peptidoglycan lytic transglycosylase</fullName>
    </alternativeName>
    <alternativeName>
        <fullName evidence="7">Peptidoglycan polymerization terminase</fullName>
    </alternativeName>
</protein>
<evidence type="ECO:0000256" key="4">
    <source>
        <dbReference type="ARBA" id="ARBA00023136"/>
    </source>
</evidence>
<evidence type="ECO:0000256" key="6">
    <source>
        <dbReference type="ARBA" id="ARBA00023316"/>
    </source>
</evidence>
<dbReference type="InterPro" id="IPR003770">
    <property type="entry name" value="MLTG-like"/>
</dbReference>
<gene>
    <name evidence="7 8" type="primary">mltG</name>
    <name evidence="8" type="ORF">GQN54_11420</name>
</gene>
<accession>A0A6N9NLG2</accession>
<dbReference type="Pfam" id="PF02618">
    <property type="entry name" value="YceG"/>
    <property type="match status" value="1"/>
</dbReference>
<name>A0A6N9NLG2_9FLAO</name>
<evidence type="ECO:0000313" key="9">
    <source>
        <dbReference type="Proteomes" id="UP000470771"/>
    </source>
</evidence>
<evidence type="ECO:0000256" key="3">
    <source>
        <dbReference type="ARBA" id="ARBA00022989"/>
    </source>
</evidence>
<dbReference type="PANTHER" id="PTHR30518">
    <property type="entry name" value="ENDOLYTIC MUREIN TRANSGLYCOSYLASE"/>
    <property type="match status" value="1"/>
</dbReference>
<dbReference type="EMBL" id="WWNE01000009">
    <property type="protein sequence ID" value="NBG66724.1"/>
    <property type="molecule type" value="Genomic_DNA"/>
</dbReference>
<reference evidence="8 9" key="1">
    <citation type="submission" date="2019-12" db="EMBL/GenBank/DDBJ databases">
        <authorList>
            <person name="Zhao J."/>
        </authorList>
    </citation>
    <scope>NUCLEOTIDE SEQUENCE [LARGE SCALE GENOMIC DNA]</scope>
    <source>
        <strain evidence="8 9">S-15</strain>
    </source>
</reference>
<evidence type="ECO:0000313" key="8">
    <source>
        <dbReference type="EMBL" id="NBG66724.1"/>
    </source>
</evidence>
<keyword evidence="1 7" id="KW-1003">Cell membrane</keyword>
<dbReference type="Proteomes" id="UP000470771">
    <property type="component" value="Unassembled WGS sequence"/>
</dbReference>
<feature type="site" description="Important for catalytic activity" evidence="7">
    <location>
        <position position="224"/>
    </location>
</feature>
<keyword evidence="5 7" id="KW-0456">Lyase</keyword>
<keyword evidence="9" id="KW-1185">Reference proteome</keyword>
<dbReference type="CDD" id="cd08010">
    <property type="entry name" value="MltG_like"/>
    <property type="match status" value="1"/>
</dbReference>
<comment type="function">
    <text evidence="7">Functions as a peptidoglycan terminase that cleaves nascent peptidoglycan strands endolytically to terminate their elongation.</text>
</comment>
<proteinExistence type="inferred from homology"/>
<keyword evidence="4 7" id="KW-0472">Membrane</keyword>
<sequence length="350" mass="40171">MKKKKGSATKKAILIAFAIFTVIGLVIGMIVYEKVYMPNVKINETTYLYIKTGANLQDVKRALAEKEIIKDTASFGWVAQKKNYHNHVYPGRYKIEKKMSNNALVDLLRSGIQEPIQLTFNNVRTKKELAAKVSTYIEATEEEILALLKNDEVARSYGFNSQTFISMFIPNSYEFYWNTTAEGFIKRMAKEYKNFWNESRVAKAGALGMKQSEVSTLASIVQAEQLMRPDERPKIAGLYLNRLRLGMRLQSDPTLIFAIGDFTIKRVLNKDMEIDSKYNTYKYAGLPPGPINVPEISSIDAVLNAEKHKYLYMCAKADFSAYHNFATNLSQHNVYAREYQRELSRRRINR</sequence>
<dbReference type="GO" id="GO:0009252">
    <property type="term" value="P:peptidoglycan biosynthetic process"/>
    <property type="evidence" value="ECO:0007669"/>
    <property type="project" value="UniProtKB-UniRule"/>
</dbReference>
<evidence type="ECO:0000256" key="2">
    <source>
        <dbReference type="ARBA" id="ARBA00022692"/>
    </source>
</evidence>
<dbReference type="Gene3D" id="3.30.160.60">
    <property type="entry name" value="Classic Zinc Finger"/>
    <property type="match status" value="1"/>
</dbReference>
<comment type="subcellular location">
    <subcellularLocation>
        <location evidence="7">Cell membrane</location>
        <topology evidence="7">Single-pass membrane protein</topology>
    </subcellularLocation>
</comment>
<feature type="transmembrane region" description="Helical" evidence="7">
    <location>
        <begin position="12"/>
        <end position="32"/>
    </location>
</feature>
<dbReference type="RefSeq" id="WP_160633682.1">
    <property type="nucleotide sequence ID" value="NZ_WWNE01000009.1"/>
</dbReference>
<dbReference type="AlphaFoldDB" id="A0A6N9NLG2"/>
<dbReference type="PANTHER" id="PTHR30518:SF2">
    <property type="entry name" value="ENDOLYTIC MUREIN TRANSGLYCOSYLASE"/>
    <property type="match status" value="1"/>
</dbReference>
<evidence type="ECO:0000256" key="7">
    <source>
        <dbReference type="HAMAP-Rule" id="MF_02065"/>
    </source>
</evidence>
<comment type="similarity">
    <text evidence="7">Belongs to the transglycosylase MltG family.</text>
</comment>